<sequence>MNTSILPVQIAVRHMLSPRLDIYYPELAGLPTPMIQHDLNQAINQQVHRMIKDSGYYDPPQDTTLTGGFEIKNNQRNILSLMNRLYYYSGGAHGMTVQETLTMNTSTGKIYSLGDLFKGGIYYTETLNKIIEAQIKQRQLDLLNPFTGITANQKWYIADKSLVLYFDLYDLQAYVYGFTYFPISVYELQSIIRDDGPLGEMLY</sequence>
<dbReference type="InterPro" id="IPR021729">
    <property type="entry name" value="DUF3298"/>
</dbReference>
<reference evidence="3 4" key="1">
    <citation type="submission" date="2023-07" db="EMBL/GenBank/DDBJ databases">
        <title>Genomic Encyclopedia of Type Strains, Phase IV (KMG-IV): sequencing the most valuable type-strain genomes for metagenomic binning, comparative biology and taxonomic classification.</title>
        <authorList>
            <person name="Goeker M."/>
        </authorList>
    </citation>
    <scope>NUCLEOTIDE SEQUENCE [LARGE SCALE GENOMIC DNA]</scope>
    <source>
        <strain evidence="3 4">DSM 19154</strain>
    </source>
</reference>
<dbReference type="Pfam" id="PF11738">
    <property type="entry name" value="DUF3298"/>
    <property type="match status" value="1"/>
</dbReference>
<evidence type="ECO:0000259" key="1">
    <source>
        <dbReference type="Pfam" id="PF11738"/>
    </source>
</evidence>
<accession>A0ABT9YDH5</accession>
<dbReference type="InterPro" id="IPR025303">
    <property type="entry name" value="PdaC"/>
</dbReference>
<dbReference type="InterPro" id="IPR037126">
    <property type="entry name" value="PdaC/RsiV-like_sf"/>
</dbReference>
<dbReference type="Gene3D" id="3.90.640.20">
    <property type="entry name" value="Heat-shock cognate protein, ATPase"/>
    <property type="match status" value="1"/>
</dbReference>
<dbReference type="Gene3D" id="3.30.565.40">
    <property type="entry name" value="Fervidobacterium nodosum Rt17-B1 like"/>
    <property type="match status" value="1"/>
</dbReference>
<evidence type="ECO:0000259" key="2">
    <source>
        <dbReference type="Pfam" id="PF13739"/>
    </source>
</evidence>
<feature type="domain" description="DUF3298" evidence="1">
    <location>
        <begin position="115"/>
        <end position="184"/>
    </location>
</feature>
<evidence type="ECO:0000313" key="3">
    <source>
        <dbReference type="EMBL" id="MDQ0205242.1"/>
    </source>
</evidence>
<dbReference type="EMBL" id="JAUSUA010000001">
    <property type="protein sequence ID" value="MDQ0205242.1"/>
    <property type="molecule type" value="Genomic_DNA"/>
</dbReference>
<dbReference type="Pfam" id="PF13739">
    <property type="entry name" value="PdaC"/>
    <property type="match status" value="1"/>
</dbReference>
<proteinExistence type="predicted"/>
<gene>
    <name evidence="3" type="ORF">J2S05_000016</name>
</gene>
<organism evidence="3 4">
    <name type="scientific">Alkalicoccobacillus murimartini</name>
    <dbReference type="NCBI Taxonomy" id="171685"/>
    <lineage>
        <taxon>Bacteria</taxon>
        <taxon>Bacillati</taxon>
        <taxon>Bacillota</taxon>
        <taxon>Bacilli</taxon>
        <taxon>Bacillales</taxon>
        <taxon>Bacillaceae</taxon>
        <taxon>Alkalicoccobacillus</taxon>
    </lineage>
</organism>
<dbReference type="Proteomes" id="UP001225034">
    <property type="component" value="Unassembled WGS sequence"/>
</dbReference>
<evidence type="ECO:0000313" key="4">
    <source>
        <dbReference type="Proteomes" id="UP001225034"/>
    </source>
</evidence>
<comment type="caution">
    <text evidence="3">The sequence shown here is derived from an EMBL/GenBank/DDBJ whole genome shotgun (WGS) entry which is preliminary data.</text>
</comment>
<feature type="domain" description="Deacetylase PdaC" evidence="2">
    <location>
        <begin position="20"/>
        <end position="96"/>
    </location>
</feature>
<keyword evidence="4" id="KW-1185">Reference proteome</keyword>
<protein>
    <recommendedName>
        <fullName evidence="5">DUF3298/DUF4163 domain-containing protein</fullName>
    </recommendedName>
</protein>
<dbReference type="RefSeq" id="WP_306978785.1">
    <property type="nucleotide sequence ID" value="NZ_JAUSUA010000001.1"/>
</dbReference>
<evidence type="ECO:0008006" key="5">
    <source>
        <dbReference type="Google" id="ProtNLM"/>
    </source>
</evidence>
<name>A0ABT9YDH5_9BACI</name>